<proteinExistence type="predicted"/>
<keyword evidence="2" id="KW-0732">Signal</keyword>
<keyword evidence="1" id="KW-0472">Membrane</keyword>
<gene>
    <name evidence="3" type="ORF">LDAN0321_LOCUS10752</name>
</gene>
<evidence type="ECO:0000256" key="1">
    <source>
        <dbReference type="SAM" id="Phobius"/>
    </source>
</evidence>
<keyword evidence="1" id="KW-0812">Transmembrane</keyword>
<dbReference type="AlphaFoldDB" id="A0A7S2P8N6"/>
<feature type="transmembrane region" description="Helical" evidence="1">
    <location>
        <begin position="387"/>
        <end position="413"/>
    </location>
</feature>
<dbReference type="EMBL" id="HBGY01016637">
    <property type="protein sequence ID" value="CAD9582691.1"/>
    <property type="molecule type" value="Transcribed_RNA"/>
</dbReference>
<feature type="transmembrane region" description="Helical" evidence="1">
    <location>
        <begin position="573"/>
        <end position="593"/>
    </location>
</feature>
<feature type="chain" id="PRO_5031370433" description="Ionotropic glutamate receptor C-terminal domain-containing protein" evidence="2">
    <location>
        <begin position="23"/>
        <end position="668"/>
    </location>
</feature>
<evidence type="ECO:0000313" key="3">
    <source>
        <dbReference type="EMBL" id="CAD9582691.1"/>
    </source>
</evidence>
<evidence type="ECO:0008006" key="4">
    <source>
        <dbReference type="Google" id="ProtNLM"/>
    </source>
</evidence>
<sequence length="668" mass="73736">MTRLHIHIVALYLLRNTKSVAALYARRLSEELFNASEKCPCLTADQLPDSFFLLDLECTKTCEDGITRCMVLDSTKNKEGECVPVDYGLGRCEYWDDYADFTRRECQNKLSMEPWCGSAWCFVDENNCERPNIKRDNNPINGTNVMTSYETCGNVDTYSEGKVLETIQGAHLRISFPGDSSDGYTLLTDPNNSSKKMGSMRDLMLGSDDGHTAGLAKLHNFTWEVKPISNNSLGRYSSSYTACVHEVALNETDMCIGAFWTTSERLLLTPFTTVIYSDSFYLVSFKDSQRDFLDTFLTPLAPFTNDAWMWLSLVVLYMAGAVNLVQTYNDENEAEDDSSDDGENKSYVTRVKKFACIMGDNLYYGVTSMAKGEVTSESEEPSVAEKIIIAGFMLFALIVLTAYTASSAAALVVDNTGVKYDNLNAILSSPSANLCIENAIADMFMKINTGFNNTSKLINKENVAAMMEAMDNGVCAACVMKQDAIDYIMAQDDEHCDKLRAGDVLLTIGNAYPVSSSYASALTYASGKTVNEGKYEPLRDRAKQVYVGSGKCGGDEESSSSDSEFEKLGTSELLAPLIITSGCTTIGLLVFFWPSLMLGHLRKPEVGTKKTPSATTDAGSIDTLVGDLEHDAALREFLHKLTVSQLLSRAHYEYLQHQMYNVTSCKSL</sequence>
<keyword evidence="1" id="KW-1133">Transmembrane helix</keyword>
<dbReference type="SUPFAM" id="SSF53850">
    <property type="entry name" value="Periplasmic binding protein-like II"/>
    <property type="match status" value="1"/>
</dbReference>
<accession>A0A7S2P8N6</accession>
<organism evidence="3">
    <name type="scientific">Leptocylindrus danicus</name>
    <dbReference type="NCBI Taxonomy" id="163516"/>
    <lineage>
        <taxon>Eukaryota</taxon>
        <taxon>Sar</taxon>
        <taxon>Stramenopiles</taxon>
        <taxon>Ochrophyta</taxon>
        <taxon>Bacillariophyta</taxon>
        <taxon>Coscinodiscophyceae</taxon>
        <taxon>Chaetocerotophycidae</taxon>
        <taxon>Leptocylindrales</taxon>
        <taxon>Leptocylindraceae</taxon>
        <taxon>Leptocylindrus</taxon>
    </lineage>
</organism>
<protein>
    <recommendedName>
        <fullName evidence="4">Ionotropic glutamate receptor C-terminal domain-containing protein</fullName>
    </recommendedName>
</protein>
<dbReference type="InterPro" id="IPR015683">
    <property type="entry name" value="Ionotropic_Glu_rcpt"/>
</dbReference>
<dbReference type="Gene3D" id="3.40.190.10">
    <property type="entry name" value="Periplasmic binding protein-like II"/>
    <property type="match status" value="1"/>
</dbReference>
<evidence type="ECO:0000256" key="2">
    <source>
        <dbReference type="SAM" id="SignalP"/>
    </source>
</evidence>
<reference evidence="3" key="1">
    <citation type="submission" date="2021-01" db="EMBL/GenBank/DDBJ databases">
        <authorList>
            <person name="Corre E."/>
            <person name="Pelletier E."/>
            <person name="Niang G."/>
            <person name="Scheremetjew M."/>
            <person name="Finn R."/>
            <person name="Kale V."/>
            <person name="Holt S."/>
            <person name="Cochrane G."/>
            <person name="Meng A."/>
            <person name="Brown T."/>
            <person name="Cohen L."/>
        </authorList>
    </citation>
    <scope>NUCLEOTIDE SEQUENCE</scope>
    <source>
        <strain evidence="3">B650</strain>
    </source>
</reference>
<dbReference type="PANTHER" id="PTHR18966">
    <property type="entry name" value="IONOTROPIC GLUTAMATE RECEPTOR"/>
    <property type="match status" value="1"/>
</dbReference>
<feature type="signal peptide" evidence="2">
    <location>
        <begin position="1"/>
        <end position="22"/>
    </location>
</feature>
<name>A0A7S2P8N6_9STRA</name>
<dbReference type="Gene3D" id="1.10.287.70">
    <property type="match status" value="1"/>
</dbReference>